<keyword evidence="3" id="KW-0378">Hydrolase</keyword>
<evidence type="ECO:0000313" key="13">
    <source>
        <dbReference type="Proteomes" id="UP000076625"/>
    </source>
</evidence>
<dbReference type="InterPro" id="IPR012338">
    <property type="entry name" value="Beta-lactam/transpept-like"/>
</dbReference>
<keyword evidence="13" id="KW-1185">Reference proteome</keyword>
<evidence type="ECO:0000256" key="4">
    <source>
        <dbReference type="ARBA" id="ARBA00022960"/>
    </source>
</evidence>
<keyword evidence="2 10" id="KW-0732">Signal</keyword>
<evidence type="ECO:0000313" key="12">
    <source>
        <dbReference type="EMBL" id="KZE33911.1"/>
    </source>
</evidence>
<sequence>MLKFFAGWLLSAAVATAFAAPALTEVHGVKVATQMASQAPLLSSHSVLVMNSQTGEPLYEKNTHQRLPIASITKLMTAMVVLDADLDLNEAVTISDAEIDRLKNTHSRLAIGTTLTRRELLLLALMSSENRAAAALARSYPGGTDAFVARMNRKARALGMRDTVFYDATGLNVRNSATAADLALMVKAANGYPLIRQYSTAQHHAVYSGANRLLQYKNSNALVREGEWDIGLQKTGYIQEAGRCLVMHATVGAQPLVIVLLAAGNPAARINDAKAIRHWLESQPGHWLAAG</sequence>
<organism evidence="12 13">
    <name type="scientific">Crenobacter luteus</name>
    <dbReference type="NCBI Taxonomy" id="1452487"/>
    <lineage>
        <taxon>Bacteria</taxon>
        <taxon>Pseudomonadati</taxon>
        <taxon>Pseudomonadota</taxon>
        <taxon>Betaproteobacteria</taxon>
        <taxon>Neisseriales</taxon>
        <taxon>Neisseriaceae</taxon>
        <taxon>Crenobacter</taxon>
    </lineage>
</organism>
<dbReference type="GO" id="GO:0006508">
    <property type="term" value="P:proteolysis"/>
    <property type="evidence" value="ECO:0007669"/>
    <property type="project" value="InterPro"/>
</dbReference>
<evidence type="ECO:0000256" key="5">
    <source>
        <dbReference type="ARBA" id="ARBA00022984"/>
    </source>
</evidence>
<keyword evidence="6" id="KW-0961">Cell wall biogenesis/degradation</keyword>
<comment type="similarity">
    <text evidence="1 9">Belongs to the peptidase S11 family.</text>
</comment>
<dbReference type="GO" id="GO:0008360">
    <property type="term" value="P:regulation of cell shape"/>
    <property type="evidence" value="ECO:0007669"/>
    <property type="project" value="UniProtKB-KW"/>
</dbReference>
<feature type="active site" description="Acyl-ester intermediate" evidence="7">
    <location>
        <position position="71"/>
    </location>
</feature>
<evidence type="ECO:0000256" key="3">
    <source>
        <dbReference type="ARBA" id="ARBA00022801"/>
    </source>
</evidence>
<protein>
    <submittedName>
        <fullName evidence="12">Peptidase S11</fullName>
    </submittedName>
</protein>
<dbReference type="EMBL" id="LQQU01000011">
    <property type="protein sequence ID" value="KZE33911.1"/>
    <property type="molecule type" value="Genomic_DNA"/>
</dbReference>
<dbReference type="InterPro" id="IPR001967">
    <property type="entry name" value="Peptidase_S11_N"/>
</dbReference>
<dbReference type="Pfam" id="PF00768">
    <property type="entry name" value="Peptidase_S11"/>
    <property type="match status" value="1"/>
</dbReference>
<evidence type="ECO:0000256" key="7">
    <source>
        <dbReference type="PIRSR" id="PIRSR618044-1"/>
    </source>
</evidence>
<dbReference type="InterPro" id="IPR018044">
    <property type="entry name" value="Peptidase_S11"/>
</dbReference>
<dbReference type="RefSeq" id="WP_066610623.1">
    <property type="nucleotide sequence ID" value="NZ_LQQU01000011.1"/>
</dbReference>
<evidence type="ECO:0000256" key="6">
    <source>
        <dbReference type="ARBA" id="ARBA00023316"/>
    </source>
</evidence>
<evidence type="ECO:0000256" key="9">
    <source>
        <dbReference type="RuleBase" id="RU004016"/>
    </source>
</evidence>
<dbReference type="SUPFAM" id="SSF56601">
    <property type="entry name" value="beta-lactamase/transpeptidase-like"/>
    <property type="match status" value="1"/>
</dbReference>
<accession>A0A163D5K8</accession>
<dbReference type="PANTHER" id="PTHR21581">
    <property type="entry name" value="D-ALANYL-D-ALANINE CARBOXYPEPTIDASE"/>
    <property type="match status" value="1"/>
</dbReference>
<feature type="domain" description="Peptidase S11 D-alanyl-D-alanine carboxypeptidase A N-terminal" evidence="11">
    <location>
        <begin position="34"/>
        <end position="263"/>
    </location>
</feature>
<evidence type="ECO:0000256" key="1">
    <source>
        <dbReference type="ARBA" id="ARBA00007164"/>
    </source>
</evidence>
<evidence type="ECO:0000259" key="11">
    <source>
        <dbReference type="Pfam" id="PF00768"/>
    </source>
</evidence>
<dbReference type="GO" id="GO:0009252">
    <property type="term" value="P:peptidoglycan biosynthetic process"/>
    <property type="evidence" value="ECO:0007669"/>
    <property type="project" value="UniProtKB-KW"/>
</dbReference>
<dbReference type="Gene3D" id="3.40.710.10">
    <property type="entry name" value="DD-peptidase/beta-lactamase superfamily"/>
    <property type="match status" value="1"/>
</dbReference>
<proteinExistence type="inferred from homology"/>
<evidence type="ECO:0000256" key="8">
    <source>
        <dbReference type="PIRSR" id="PIRSR618044-2"/>
    </source>
</evidence>
<keyword evidence="5" id="KW-0573">Peptidoglycan synthesis</keyword>
<dbReference type="OrthoDB" id="5688590at2"/>
<evidence type="ECO:0000256" key="2">
    <source>
        <dbReference type="ARBA" id="ARBA00022729"/>
    </source>
</evidence>
<dbReference type="GO" id="GO:0009002">
    <property type="term" value="F:serine-type D-Ala-D-Ala carboxypeptidase activity"/>
    <property type="evidence" value="ECO:0007669"/>
    <property type="project" value="InterPro"/>
</dbReference>
<evidence type="ECO:0000256" key="10">
    <source>
        <dbReference type="SAM" id="SignalP"/>
    </source>
</evidence>
<feature type="chain" id="PRO_5007842346" evidence="10">
    <location>
        <begin position="20"/>
        <end position="291"/>
    </location>
</feature>
<comment type="caution">
    <text evidence="12">The sequence shown here is derived from an EMBL/GenBank/DDBJ whole genome shotgun (WGS) entry which is preliminary data.</text>
</comment>
<dbReference type="GO" id="GO:0071555">
    <property type="term" value="P:cell wall organization"/>
    <property type="evidence" value="ECO:0007669"/>
    <property type="project" value="UniProtKB-KW"/>
</dbReference>
<feature type="binding site" evidence="8">
    <location>
        <position position="234"/>
    </location>
    <ligand>
        <name>substrate</name>
    </ligand>
</feature>
<reference evidence="13" key="1">
    <citation type="submission" date="2016-01" db="EMBL/GenBank/DDBJ databases">
        <title>Draft genome of Chromobacterium sp. F49.</title>
        <authorList>
            <person name="Hong K.W."/>
        </authorList>
    </citation>
    <scope>NUCLEOTIDE SEQUENCE [LARGE SCALE GENOMIC DNA]</scope>
    <source>
        <strain evidence="13">CN10</strain>
    </source>
</reference>
<dbReference type="Proteomes" id="UP000076625">
    <property type="component" value="Unassembled WGS sequence"/>
</dbReference>
<dbReference type="STRING" id="1452487.AVW16_07565"/>
<dbReference type="PRINTS" id="PR00725">
    <property type="entry name" value="DADACBPTASE1"/>
</dbReference>
<feature type="active site" description="Proton acceptor" evidence="7">
    <location>
        <position position="74"/>
    </location>
</feature>
<name>A0A163D5K8_9NEIS</name>
<gene>
    <name evidence="12" type="ORF">AVW16_07565</name>
</gene>
<dbReference type="PANTHER" id="PTHR21581:SF26">
    <property type="entry name" value="D-ALANYL-D-ALANINE ENDOPEPTIDASE"/>
    <property type="match status" value="1"/>
</dbReference>
<feature type="active site" evidence="7">
    <location>
        <position position="128"/>
    </location>
</feature>
<keyword evidence="4" id="KW-0133">Cell shape</keyword>
<feature type="signal peptide" evidence="10">
    <location>
        <begin position="1"/>
        <end position="19"/>
    </location>
</feature>
<dbReference type="AlphaFoldDB" id="A0A163D5K8"/>